<evidence type="ECO:0000313" key="3">
    <source>
        <dbReference type="Proteomes" id="UP001050691"/>
    </source>
</evidence>
<accession>A0AAV5AG62</accession>
<keyword evidence="3" id="KW-1185">Reference proteome</keyword>
<comment type="caution">
    <text evidence="2">The sequence shown here is derived from an EMBL/GenBank/DDBJ whole genome shotgun (WGS) entry which is preliminary data.</text>
</comment>
<dbReference type="EMBL" id="BPWL01000009">
    <property type="protein sequence ID" value="GJJ13637.1"/>
    <property type="molecule type" value="Genomic_DNA"/>
</dbReference>
<feature type="compositionally biased region" description="Polar residues" evidence="1">
    <location>
        <begin position="517"/>
        <end position="527"/>
    </location>
</feature>
<sequence length="527" mass="60427">MSATQRVLKIAELLNVILSSLPPAQLALTVRVNRDWFFSSIPILWKTMRFSHACTPLSPHRMAGNCFGEPPAPAHWERFLMYSTYVRAITGCGYDFGIISEAIHSRPSSMDYLFPNLRSLEWHTVFPEDLSELNLLIPPTLESFNLNLPNVRLPSFQLLCETLSSRLKSLKFLVIAFNPPTQDRRTYIECQRRVTQAKETIEELLKLPKLRDLLIGTSFDVLFEDTYSEGRKWSDYVDNNEQEGDGFGLLEHLLFSGSQHTFGKVFLNRFTLSSLVVFDWYRCMKLEDTNSLIAIISNVFHQLKTLTLGDSEMFMSEDLPLPIIPWSTIQNLLQCTLLTSLSLHCCHVLMDREDLVRLLTSRPDYMPTRWKVLEVYTADPLSISDLLLFLKYCPRLHRLGIHFDGRYFGDVLVNEAKTTFSDTPPQQDPQPALVEHQGYKGFTSLTAINFAYSPLDFDFIADFSFFLLGICEEKPVICGWDWEVVGDFISEVGFECEYKGDRLNENDSELSDGPNAKTVTQNDFRHA</sequence>
<evidence type="ECO:0000313" key="2">
    <source>
        <dbReference type="EMBL" id="GJJ13637.1"/>
    </source>
</evidence>
<evidence type="ECO:0008006" key="4">
    <source>
        <dbReference type="Google" id="ProtNLM"/>
    </source>
</evidence>
<dbReference type="SUPFAM" id="SSF52047">
    <property type="entry name" value="RNI-like"/>
    <property type="match status" value="1"/>
</dbReference>
<evidence type="ECO:0000256" key="1">
    <source>
        <dbReference type="SAM" id="MobiDB-lite"/>
    </source>
</evidence>
<organism evidence="2 3">
    <name type="scientific">Clathrus columnatus</name>
    <dbReference type="NCBI Taxonomy" id="1419009"/>
    <lineage>
        <taxon>Eukaryota</taxon>
        <taxon>Fungi</taxon>
        <taxon>Dikarya</taxon>
        <taxon>Basidiomycota</taxon>
        <taxon>Agaricomycotina</taxon>
        <taxon>Agaricomycetes</taxon>
        <taxon>Phallomycetidae</taxon>
        <taxon>Phallales</taxon>
        <taxon>Clathraceae</taxon>
        <taxon>Clathrus</taxon>
    </lineage>
</organism>
<dbReference type="AlphaFoldDB" id="A0AAV5AG62"/>
<dbReference type="Proteomes" id="UP001050691">
    <property type="component" value="Unassembled WGS sequence"/>
</dbReference>
<gene>
    <name evidence="2" type="ORF">Clacol_007893</name>
</gene>
<feature type="region of interest" description="Disordered" evidence="1">
    <location>
        <begin position="505"/>
        <end position="527"/>
    </location>
</feature>
<proteinExistence type="predicted"/>
<reference evidence="2" key="1">
    <citation type="submission" date="2021-10" db="EMBL/GenBank/DDBJ databases">
        <title>De novo Genome Assembly of Clathrus columnatus (Basidiomycota, Fungi) Using Illumina and Nanopore Sequence Data.</title>
        <authorList>
            <person name="Ogiso-Tanaka E."/>
            <person name="Itagaki H."/>
            <person name="Hosoya T."/>
            <person name="Hosaka K."/>
        </authorList>
    </citation>
    <scope>NUCLEOTIDE SEQUENCE</scope>
    <source>
        <strain evidence="2">MO-923</strain>
    </source>
</reference>
<protein>
    <recommendedName>
        <fullName evidence="4">F-box domain-containing protein</fullName>
    </recommendedName>
</protein>
<name>A0AAV5AG62_9AGAM</name>